<keyword evidence="2" id="KW-0238">DNA-binding</keyword>
<evidence type="ECO:0000259" key="4">
    <source>
        <dbReference type="PROSITE" id="PS50949"/>
    </source>
</evidence>
<dbReference type="GO" id="GO:0003677">
    <property type="term" value="F:DNA binding"/>
    <property type="evidence" value="ECO:0007669"/>
    <property type="project" value="UniProtKB-KW"/>
</dbReference>
<sequence length="123" mass="12390">MSEAPLGITIDPGGSVAPFAQIREQIAARVAAGGLHVGARLPPVRSLAELLGVAPGTVARAYKELEAAGVVETRGRAGTVVTGGVEGVERELQLAASAFAERARALGATPDQALRVARASLGV</sequence>
<dbReference type="Proteomes" id="UP000193711">
    <property type="component" value="Unassembled WGS sequence"/>
</dbReference>
<keyword evidence="1" id="KW-0805">Transcription regulation</keyword>
<dbReference type="PANTHER" id="PTHR38445">
    <property type="entry name" value="HTH-TYPE TRANSCRIPTIONAL REPRESSOR YTRA"/>
    <property type="match status" value="1"/>
</dbReference>
<dbReference type="PROSITE" id="PS50949">
    <property type="entry name" value="HTH_GNTR"/>
    <property type="match status" value="1"/>
</dbReference>
<evidence type="ECO:0000256" key="1">
    <source>
        <dbReference type="ARBA" id="ARBA00023015"/>
    </source>
</evidence>
<dbReference type="InterPro" id="IPR036388">
    <property type="entry name" value="WH-like_DNA-bd_sf"/>
</dbReference>
<evidence type="ECO:0000313" key="6">
    <source>
        <dbReference type="Proteomes" id="UP000193711"/>
    </source>
</evidence>
<organism evidence="5 6">
    <name type="scientific">Rathayibacter oskolensis</name>
    <dbReference type="NCBI Taxonomy" id="1891671"/>
    <lineage>
        <taxon>Bacteria</taxon>
        <taxon>Bacillati</taxon>
        <taxon>Actinomycetota</taxon>
        <taxon>Actinomycetes</taxon>
        <taxon>Micrococcales</taxon>
        <taxon>Microbacteriaceae</taxon>
        <taxon>Rathayibacter</taxon>
    </lineage>
</organism>
<dbReference type="CDD" id="cd07377">
    <property type="entry name" value="WHTH_GntR"/>
    <property type="match status" value="1"/>
</dbReference>
<keyword evidence="6" id="KW-1185">Reference proteome</keyword>
<dbReference type="Gene3D" id="1.10.10.10">
    <property type="entry name" value="Winged helix-like DNA-binding domain superfamily/Winged helix DNA-binding domain"/>
    <property type="match status" value="1"/>
</dbReference>
<reference evidence="6" key="1">
    <citation type="submission" date="2017-04" db="EMBL/GenBank/DDBJ databases">
        <authorList>
            <person name="Varghese N."/>
            <person name="Submissions S."/>
        </authorList>
    </citation>
    <scope>NUCLEOTIDE SEQUENCE [LARGE SCALE GENOMIC DNA]</scope>
    <source>
        <strain evidence="6">VKM Ac-2121</strain>
    </source>
</reference>
<feature type="domain" description="HTH gntR-type" evidence="4">
    <location>
        <begin position="16"/>
        <end position="84"/>
    </location>
</feature>
<dbReference type="SMART" id="SM00345">
    <property type="entry name" value="HTH_GNTR"/>
    <property type="match status" value="1"/>
</dbReference>
<dbReference type="GO" id="GO:0003700">
    <property type="term" value="F:DNA-binding transcription factor activity"/>
    <property type="evidence" value="ECO:0007669"/>
    <property type="project" value="InterPro"/>
</dbReference>
<name>A0A1X7NDJ6_9MICO</name>
<dbReference type="STRING" id="1891671.SAMN06295885_1110"/>
<evidence type="ECO:0000256" key="2">
    <source>
        <dbReference type="ARBA" id="ARBA00023125"/>
    </source>
</evidence>
<accession>A0A1X7NDJ6</accession>
<dbReference type="RefSeq" id="WP_208856888.1">
    <property type="nucleotide sequence ID" value="NZ_FXBM01000001.1"/>
</dbReference>
<evidence type="ECO:0000313" key="5">
    <source>
        <dbReference type="EMBL" id="SMH35302.1"/>
    </source>
</evidence>
<keyword evidence="3" id="KW-0804">Transcription</keyword>
<dbReference type="SUPFAM" id="SSF46785">
    <property type="entry name" value="Winged helix' DNA-binding domain"/>
    <property type="match status" value="1"/>
</dbReference>
<proteinExistence type="predicted"/>
<gene>
    <name evidence="5" type="ORF">SAMN06295885_1110</name>
</gene>
<dbReference type="AlphaFoldDB" id="A0A1X7NDJ6"/>
<dbReference type="InterPro" id="IPR000524">
    <property type="entry name" value="Tscrpt_reg_HTH_GntR"/>
</dbReference>
<dbReference type="PANTHER" id="PTHR38445:SF9">
    <property type="entry name" value="HTH-TYPE TRANSCRIPTIONAL REPRESSOR YTRA"/>
    <property type="match status" value="1"/>
</dbReference>
<dbReference type="EMBL" id="FXBM01000001">
    <property type="protein sequence ID" value="SMH35302.1"/>
    <property type="molecule type" value="Genomic_DNA"/>
</dbReference>
<dbReference type="InterPro" id="IPR036390">
    <property type="entry name" value="WH_DNA-bd_sf"/>
</dbReference>
<protein>
    <submittedName>
        <fullName evidence="5">Transcriptional regulator, GntR family</fullName>
    </submittedName>
</protein>
<evidence type="ECO:0000256" key="3">
    <source>
        <dbReference type="ARBA" id="ARBA00023163"/>
    </source>
</evidence>
<dbReference type="Pfam" id="PF00392">
    <property type="entry name" value="GntR"/>
    <property type="match status" value="1"/>
</dbReference>